<name>A0A3B1C3Z3_9ZZZZ</name>
<evidence type="ECO:0000313" key="3">
    <source>
        <dbReference type="EMBL" id="VAX17590.1"/>
    </source>
</evidence>
<dbReference type="AlphaFoldDB" id="A0A3B1C3Z3"/>
<sequence>MRVTASWNRSIIKAFSWRVIATLTTIVIAYLITGRIDIALEIGVLEFFFKIMVYAMHEKVWEKITFGLKLEPIKKKGNKEKNSSANKMSPLT</sequence>
<dbReference type="InterPro" id="IPR018638">
    <property type="entry name" value="DUF2061_membrane"/>
</dbReference>
<keyword evidence="1" id="KW-0472">Membrane</keyword>
<feature type="domain" description="DUF2061" evidence="2">
    <location>
        <begin position="11"/>
        <end position="62"/>
    </location>
</feature>
<gene>
    <name evidence="3" type="ORF">MNBD_NITROSPINAE01-87</name>
</gene>
<reference evidence="3" key="1">
    <citation type="submission" date="2018-06" db="EMBL/GenBank/DDBJ databases">
        <authorList>
            <person name="Zhirakovskaya E."/>
        </authorList>
    </citation>
    <scope>NUCLEOTIDE SEQUENCE</scope>
</reference>
<dbReference type="Pfam" id="PF09834">
    <property type="entry name" value="DUF2061"/>
    <property type="match status" value="1"/>
</dbReference>
<protein>
    <recommendedName>
        <fullName evidence="2">DUF2061 domain-containing protein</fullName>
    </recommendedName>
</protein>
<feature type="transmembrane region" description="Helical" evidence="1">
    <location>
        <begin position="12"/>
        <end position="32"/>
    </location>
</feature>
<keyword evidence="1" id="KW-0812">Transmembrane</keyword>
<organism evidence="3">
    <name type="scientific">hydrothermal vent metagenome</name>
    <dbReference type="NCBI Taxonomy" id="652676"/>
    <lineage>
        <taxon>unclassified sequences</taxon>
        <taxon>metagenomes</taxon>
        <taxon>ecological metagenomes</taxon>
    </lineage>
</organism>
<dbReference type="EMBL" id="UOGC01000055">
    <property type="protein sequence ID" value="VAX17590.1"/>
    <property type="molecule type" value="Genomic_DNA"/>
</dbReference>
<accession>A0A3B1C3Z3</accession>
<proteinExistence type="predicted"/>
<evidence type="ECO:0000256" key="1">
    <source>
        <dbReference type="SAM" id="Phobius"/>
    </source>
</evidence>
<evidence type="ECO:0000259" key="2">
    <source>
        <dbReference type="Pfam" id="PF09834"/>
    </source>
</evidence>
<keyword evidence="1" id="KW-1133">Transmembrane helix</keyword>